<accession>A0A8S0U9F3</accession>
<dbReference type="Gramene" id="OE9A000637T1">
    <property type="protein sequence ID" value="OE9A000637C1"/>
    <property type="gene ID" value="OE9A000637"/>
</dbReference>
<comment type="caution">
    <text evidence="1">The sequence shown here is derived from an EMBL/GenBank/DDBJ whole genome shotgun (WGS) entry which is preliminary data.</text>
</comment>
<reference evidence="1 2" key="1">
    <citation type="submission" date="2019-12" db="EMBL/GenBank/DDBJ databases">
        <authorList>
            <person name="Alioto T."/>
            <person name="Alioto T."/>
            <person name="Gomez Garrido J."/>
        </authorList>
    </citation>
    <scope>NUCLEOTIDE SEQUENCE [LARGE SCALE GENOMIC DNA]</scope>
</reference>
<keyword evidence="2" id="KW-1185">Reference proteome</keyword>
<evidence type="ECO:0000313" key="1">
    <source>
        <dbReference type="EMBL" id="CAA3015827.1"/>
    </source>
</evidence>
<sequence length="76" mass="8858">MMFEKQCKLGLDLLKGTSSATENPLKSSWMQWEMLPPKMIQDYQLTVAKQTGNHLMYPQGKNHQMWESDIKPMSLK</sequence>
<name>A0A8S0U9F3_OLEEU</name>
<dbReference type="OrthoDB" id="10584963at2759"/>
<dbReference type="AlphaFoldDB" id="A0A8S0U9F3"/>
<organism evidence="1 2">
    <name type="scientific">Olea europaea subsp. europaea</name>
    <dbReference type="NCBI Taxonomy" id="158383"/>
    <lineage>
        <taxon>Eukaryota</taxon>
        <taxon>Viridiplantae</taxon>
        <taxon>Streptophyta</taxon>
        <taxon>Embryophyta</taxon>
        <taxon>Tracheophyta</taxon>
        <taxon>Spermatophyta</taxon>
        <taxon>Magnoliopsida</taxon>
        <taxon>eudicotyledons</taxon>
        <taxon>Gunneridae</taxon>
        <taxon>Pentapetalae</taxon>
        <taxon>asterids</taxon>
        <taxon>lamiids</taxon>
        <taxon>Lamiales</taxon>
        <taxon>Oleaceae</taxon>
        <taxon>Oleeae</taxon>
        <taxon>Olea</taxon>
    </lineage>
</organism>
<dbReference type="Proteomes" id="UP000594638">
    <property type="component" value="Unassembled WGS sequence"/>
</dbReference>
<protein>
    <submittedName>
        <fullName evidence="1">Uncharacterized protein</fullName>
    </submittedName>
</protein>
<proteinExistence type="predicted"/>
<gene>
    <name evidence="1" type="ORF">OLEA9_A000637</name>
</gene>
<dbReference type="EMBL" id="CACTIH010007573">
    <property type="protein sequence ID" value="CAA3015827.1"/>
    <property type="molecule type" value="Genomic_DNA"/>
</dbReference>
<evidence type="ECO:0000313" key="2">
    <source>
        <dbReference type="Proteomes" id="UP000594638"/>
    </source>
</evidence>